<evidence type="ECO:0000256" key="1">
    <source>
        <dbReference type="SAM" id="MobiDB-lite"/>
    </source>
</evidence>
<sequence>MAVTCGKVANVLPAAEGARAAIPKTAKPYLYAEGTDVNHLITPDGKSGTHICFGEGTGTQSWSWSAATSPIPSAQRIVSIVRSAESYLVSDGKGSICRLSASEEPPHKKNKRDNGTSHASSEKEYMWEEIVSASQTPSGDGSGTDSFAALFAKTSYGGPGWSGLARALNPSHLVNSRQYYGDVRLVDVEQKSVVRSYGTSHPSTGIVDFTQSNTQELLHCVLVAEGCLATLYDVRCASAVLTLDEVRSVAEDESLRERLGGHIGPAVPGRLTSTSGRISDVCALPTASSAWEGHEVVLAIDRAVCVYDVRKFTKQFTSSNVLKYVVNSVALTANGTEVVCSGIDSEVRVIPIQRSKEKVKPQKGSEDDGALGGTFRTRIDSSMACETSWCGGWVTSENGVSAIGLSTANEVFIAK</sequence>
<dbReference type="InterPro" id="IPR011047">
    <property type="entry name" value="Quinoprotein_ADH-like_sf"/>
</dbReference>
<dbReference type="Proteomes" id="UP000515908">
    <property type="component" value="Chromosome 03"/>
</dbReference>
<dbReference type="VEuPathDB" id="TriTrypDB:ADEAN_000209400"/>
<evidence type="ECO:0008006" key="4">
    <source>
        <dbReference type="Google" id="ProtNLM"/>
    </source>
</evidence>
<evidence type="ECO:0000313" key="2">
    <source>
        <dbReference type="EMBL" id="CAD2214643.1"/>
    </source>
</evidence>
<dbReference type="SUPFAM" id="SSF50998">
    <property type="entry name" value="Quinoprotein alcohol dehydrogenase-like"/>
    <property type="match status" value="1"/>
</dbReference>
<reference evidence="2 3" key="1">
    <citation type="submission" date="2020-08" db="EMBL/GenBank/DDBJ databases">
        <authorList>
            <person name="Newling K."/>
            <person name="Davey J."/>
            <person name="Forrester S."/>
        </authorList>
    </citation>
    <scope>NUCLEOTIDE SEQUENCE [LARGE SCALE GENOMIC DNA]</scope>
    <source>
        <strain evidence="3">Crithidia deanei Carvalho (ATCC PRA-265)</strain>
    </source>
</reference>
<dbReference type="EMBL" id="LR877147">
    <property type="protein sequence ID" value="CAD2214643.1"/>
    <property type="molecule type" value="Genomic_DNA"/>
</dbReference>
<evidence type="ECO:0000313" key="3">
    <source>
        <dbReference type="Proteomes" id="UP000515908"/>
    </source>
</evidence>
<name>A0A7G2C7B4_9TRYP</name>
<gene>
    <name evidence="2" type="ORF">ADEAN_000209400</name>
</gene>
<dbReference type="Gene3D" id="2.130.10.10">
    <property type="entry name" value="YVTN repeat-like/Quinoprotein amine dehydrogenase"/>
    <property type="match status" value="1"/>
</dbReference>
<dbReference type="InterPro" id="IPR015943">
    <property type="entry name" value="WD40/YVTN_repeat-like_dom_sf"/>
</dbReference>
<dbReference type="AlphaFoldDB" id="A0A7G2C7B4"/>
<feature type="region of interest" description="Disordered" evidence="1">
    <location>
        <begin position="98"/>
        <end position="122"/>
    </location>
</feature>
<protein>
    <recommendedName>
        <fullName evidence="4">WD domain, G-beta repeat</fullName>
    </recommendedName>
</protein>
<feature type="compositionally biased region" description="Basic and acidic residues" evidence="1">
    <location>
        <begin position="104"/>
        <end position="122"/>
    </location>
</feature>
<proteinExistence type="predicted"/>
<organism evidence="2 3">
    <name type="scientific">Angomonas deanei</name>
    <dbReference type="NCBI Taxonomy" id="59799"/>
    <lineage>
        <taxon>Eukaryota</taxon>
        <taxon>Discoba</taxon>
        <taxon>Euglenozoa</taxon>
        <taxon>Kinetoplastea</taxon>
        <taxon>Metakinetoplastina</taxon>
        <taxon>Trypanosomatida</taxon>
        <taxon>Trypanosomatidae</taxon>
        <taxon>Strigomonadinae</taxon>
        <taxon>Angomonas</taxon>
    </lineage>
</organism>
<keyword evidence="3" id="KW-1185">Reference proteome</keyword>
<accession>A0A7G2C7B4</accession>